<proteinExistence type="predicted"/>
<dbReference type="AlphaFoldDB" id="A0A2J6QF59"/>
<dbReference type="Proteomes" id="UP000235672">
    <property type="component" value="Unassembled WGS sequence"/>
</dbReference>
<sequence>MLPATHKRKCTQSKTINPRATATQTTSRIAPPSQTPALHPSKLETNNNHPPSIPRSLPALPIIAHVASPATSRPSPQLLRHSFNQIKNSILLYCTILRAPSLALSRVDYRIDLQTL</sequence>
<evidence type="ECO:0000313" key="3">
    <source>
        <dbReference type="Proteomes" id="UP000235672"/>
    </source>
</evidence>
<gene>
    <name evidence="2" type="ORF">NA56DRAFT_461069</name>
</gene>
<evidence type="ECO:0000256" key="1">
    <source>
        <dbReference type="SAM" id="MobiDB-lite"/>
    </source>
</evidence>
<accession>A0A2J6QF59</accession>
<dbReference type="EMBL" id="KZ613471">
    <property type="protein sequence ID" value="PMD24890.1"/>
    <property type="molecule type" value="Genomic_DNA"/>
</dbReference>
<protein>
    <submittedName>
        <fullName evidence="2">Uncharacterized protein</fullName>
    </submittedName>
</protein>
<feature type="region of interest" description="Disordered" evidence="1">
    <location>
        <begin position="1"/>
        <end position="56"/>
    </location>
</feature>
<feature type="compositionally biased region" description="Basic residues" evidence="1">
    <location>
        <begin position="1"/>
        <end position="11"/>
    </location>
</feature>
<keyword evidence="3" id="KW-1185">Reference proteome</keyword>
<evidence type="ECO:0000313" key="2">
    <source>
        <dbReference type="EMBL" id="PMD24890.1"/>
    </source>
</evidence>
<organism evidence="2 3">
    <name type="scientific">Hyaloscypha hepaticicola</name>
    <dbReference type="NCBI Taxonomy" id="2082293"/>
    <lineage>
        <taxon>Eukaryota</taxon>
        <taxon>Fungi</taxon>
        <taxon>Dikarya</taxon>
        <taxon>Ascomycota</taxon>
        <taxon>Pezizomycotina</taxon>
        <taxon>Leotiomycetes</taxon>
        <taxon>Helotiales</taxon>
        <taxon>Hyaloscyphaceae</taxon>
        <taxon>Hyaloscypha</taxon>
    </lineage>
</organism>
<feature type="compositionally biased region" description="Polar residues" evidence="1">
    <location>
        <begin position="12"/>
        <end position="28"/>
    </location>
</feature>
<name>A0A2J6QF59_9HELO</name>
<reference evidence="2 3" key="1">
    <citation type="submission" date="2016-05" db="EMBL/GenBank/DDBJ databases">
        <title>A degradative enzymes factory behind the ericoid mycorrhizal symbiosis.</title>
        <authorList>
            <consortium name="DOE Joint Genome Institute"/>
            <person name="Martino E."/>
            <person name="Morin E."/>
            <person name="Grelet G."/>
            <person name="Kuo A."/>
            <person name="Kohler A."/>
            <person name="Daghino S."/>
            <person name="Barry K."/>
            <person name="Choi C."/>
            <person name="Cichocki N."/>
            <person name="Clum A."/>
            <person name="Copeland A."/>
            <person name="Hainaut M."/>
            <person name="Haridas S."/>
            <person name="Labutti K."/>
            <person name="Lindquist E."/>
            <person name="Lipzen A."/>
            <person name="Khouja H.-R."/>
            <person name="Murat C."/>
            <person name="Ohm R."/>
            <person name="Olson A."/>
            <person name="Spatafora J."/>
            <person name="Veneault-Fourrey C."/>
            <person name="Henrissat B."/>
            <person name="Grigoriev I."/>
            <person name="Martin F."/>
            <person name="Perotto S."/>
        </authorList>
    </citation>
    <scope>NUCLEOTIDE SEQUENCE [LARGE SCALE GENOMIC DNA]</scope>
    <source>
        <strain evidence="2 3">UAMH 7357</strain>
    </source>
</reference>